<dbReference type="GO" id="GO:0016102">
    <property type="term" value="P:diterpenoid biosynthetic process"/>
    <property type="evidence" value="ECO:0007669"/>
    <property type="project" value="InterPro"/>
</dbReference>
<dbReference type="GO" id="GO:0010333">
    <property type="term" value="F:terpene synthase activity"/>
    <property type="evidence" value="ECO:0007669"/>
    <property type="project" value="InterPro"/>
</dbReference>
<proteinExistence type="predicted"/>
<protein>
    <submittedName>
        <fullName evidence="4">Uncharacterized protein</fullName>
    </submittedName>
</protein>
<dbReference type="InterPro" id="IPR034741">
    <property type="entry name" value="Terpene_cyclase-like_1_C"/>
</dbReference>
<dbReference type="GO" id="GO:0000287">
    <property type="term" value="F:magnesium ion binding"/>
    <property type="evidence" value="ECO:0007669"/>
    <property type="project" value="InterPro"/>
</dbReference>
<dbReference type="SFLD" id="SFLDS00005">
    <property type="entry name" value="Isoprenoid_Synthase_Type_I"/>
    <property type="match status" value="1"/>
</dbReference>
<dbReference type="PANTHER" id="PTHR31225:SF195">
    <property type="entry name" value="TERPENOID CYCLASES_PROTEIN PRENYLTRANSFERASE ALPHA-ALPHA TOROID-RELATED"/>
    <property type="match status" value="1"/>
</dbReference>
<dbReference type="SUPFAM" id="SSF48576">
    <property type="entry name" value="Terpenoid synthases"/>
    <property type="match status" value="1"/>
</dbReference>
<evidence type="ECO:0000259" key="3">
    <source>
        <dbReference type="Pfam" id="PF03936"/>
    </source>
</evidence>
<evidence type="ECO:0000256" key="1">
    <source>
        <dbReference type="ARBA" id="ARBA00022723"/>
    </source>
</evidence>
<dbReference type="Pfam" id="PF01397">
    <property type="entry name" value="Terpene_synth"/>
    <property type="match status" value="1"/>
</dbReference>
<comment type="caution">
    <text evidence="4">The sequence shown here is derived from an EMBL/GenBank/DDBJ whole genome shotgun (WGS) entry which is preliminary data.</text>
</comment>
<dbReference type="InterPro" id="IPR008949">
    <property type="entry name" value="Isoprenoid_synthase_dom_sf"/>
</dbReference>
<dbReference type="InterPro" id="IPR005630">
    <property type="entry name" value="Terpene_synthase_metal-bd"/>
</dbReference>
<dbReference type="InterPro" id="IPR044814">
    <property type="entry name" value="Terpene_cyclase_plant_C1"/>
</dbReference>
<dbReference type="AlphaFoldDB" id="A0AAD5GZS8"/>
<dbReference type="PANTHER" id="PTHR31225">
    <property type="entry name" value="OS04G0344100 PROTEIN-RELATED"/>
    <property type="match status" value="1"/>
</dbReference>
<dbReference type="InterPro" id="IPR036965">
    <property type="entry name" value="Terpene_synth_N_sf"/>
</dbReference>
<feature type="domain" description="Terpene synthase N-terminal" evidence="2">
    <location>
        <begin position="4"/>
        <end position="164"/>
    </location>
</feature>
<dbReference type="SFLD" id="SFLDG01019">
    <property type="entry name" value="Terpene_Cyclase_Like_1_C_Termi"/>
    <property type="match status" value="1"/>
</dbReference>
<accession>A0AAD5GZS8</accession>
<keyword evidence="5" id="KW-1185">Reference proteome</keyword>
<dbReference type="Gene3D" id="1.10.600.10">
    <property type="entry name" value="Farnesyl Diphosphate Synthase"/>
    <property type="match status" value="1"/>
</dbReference>
<dbReference type="GO" id="GO:0046246">
    <property type="term" value="P:terpene biosynthetic process"/>
    <property type="evidence" value="ECO:0007669"/>
    <property type="project" value="UniProtKB-ARBA"/>
</dbReference>
<dbReference type="InterPro" id="IPR050148">
    <property type="entry name" value="Terpene_synthase-like"/>
</dbReference>
<evidence type="ECO:0000313" key="5">
    <source>
        <dbReference type="Proteomes" id="UP001206925"/>
    </source>
</evidence>
<sequence length="498" mass="58630">QEEQNRMEQVVEELKHEVRELFANLYVPAEHANLLKLVDSIQRLGIGYYFEEEINRALQHVYDAYGDHWNGGCNSLWFRLMRQQGFFVSCNIMNNFKDNDGAFKENITNDVEEMLNLYEAAFLRAPREVILEDALLFTSSRLSDMSKDPRCANDKFSSEIQRALKQPIRKRLPRLEAIHYIPFYQQQASHNESLLKLAKLGFDLLQSLHKKELSQLSMWWKAFDVPNNYPYARDRLVECYFWAQGVYFEPQYSQSRIFLAKTLAVITILDDTYDAYGIYEELVILTEAIERWSIECVDMLPEYMKQVYQMVLDLDKEMEEIMAKNRKAHHLTYWKEAMKEYIGSYMAEAKWRNEGYTPTPEEHTSIALISCGYKFLLITSLVGMGDIITDDSFKWALNFPPLVKASCTLCRFQDDIVTHKEEQERSHVASSVECYVKEYNVSEEHVIDLFLEKVEYAWTEMNQESLVCKDVPKPIIMRVINLARVIEVLYKYQDNFTH</sequence>
<dbReference type="Gene3D" id="1.50.10.130">
    <property type="entry name" value="Terpene synthase, N-terminal domain"/>
    <property type="match status" value="1"/>
</dbReference>
<reference evidence="4" key="1">
    <citation type="submission" date="2022-06" db="EMBL/GenBank/DDBJ databases">
        <title>Uncovering the hologenomic basis of an extraordinary plant invasion.</title>
        <authorList>
            <person name="Bieker V.C."/>
            <person name="Martin M.D."/>
            <person name="Gilbert T."/>
            <person name="Hodgins K."/>
            <person name="Battlay P."/>
            <person name="Petersen B."/>
            <person name="Wilson J."/>
        </authorList>
    </citation>
    <scope>NUCLEOTIDE SEQUENCE</scope>
    <source>
        <strain evidence="4">AA19_3_7</strain>
        <tissue evidence="4">Leaf</tissue>
    </source>
</reference>
<dbReference type="Pfam" id="PF03936">
    <property type="entry name" value="Terpene_synth_C"/>
    <property type="match status" value="1"/>
</dbReference>
<name>A0AAD5GZS8_AMBAR</name>
<dbReference type="EMBL" id="JAMZMK010000127">
    <property type="protein sequence ID" value="KAI7757423.1"/>
    <property type="molecule type" value="Genomic_DNA"/>
</dbReference>
<keyword evidence="1" id="KW-0479">Metal-binding</keyword>
<gene>
    <name evidence="4" type="ORF">M8C21_016059</name>
</gene>
<dbReference type="Proteomes" id="UP001206925">
    <property type="component" value="Unassembled WGS sequence"/>
</dbReference>
<evidence type="ECO:0000259" key="2">
    <source>
        <dbReference type="Pfam" id="PF01397"/>
    </source>
</evidence>
<dbReference type="SUPFAM" id="SSF48239">
    <property type="entry name" value="Terpenoid cyclases/Protein prenyltransferases"/>
    <property type="match status" value="1"/>
</dbReference>
<dbReference type="InterPro" id="IPR001906">
    <property type="entry name" value="Terpene_synth_N"/>
</dbReference>
<feature type="domain" description="Terpene synthase metal-binding" evidence="3">
    <location>
        <begin position="223"/>
        <end position="459"/>
    </location>
</feature>
<dbReference type="CDD" id="cd00684">
    <property type="entry name" value="Terpene_cyclase_plant_C1"/>
    <property type="match status" value="1"/>
</dbReference>
<dbReference type="FunFam" id="1.10.600.10:FF:000007">
    <property type="entry name" value="Isoprene synthase, chloroplastic"/>
    <property type="match status" value="1"/>
</dbReference>
<dbReference type="InterPro" id="IPR008930">
    <property type="entry name" value="Terpenoid_cyclase/PrenylTrfase"/>
</dbReference>
<evidence type="ECO:0000313" key="4">
    <source>
        <dbReference type="EMBL" id="KAI7757423.1"/>
    </source>
</evidence>
<feature type="non-terminal residue" evidence="4">
    <location>
        <position position="498"/>
    </location>
</feature>
<feature type="non-terminal residue" evidence="4">
    <location>
        <position position="1"/>
    </location>
</feature>
<organism evidence="4 5">
    <name type="scientific">Ambrosia artemisiifolia</name>
    <name type="common">Common ragweed</name>
    <dbReference type="NCBI Taxonomy" id="4212"/>
    <lineage>
        <taxon>Eukaryota</taxon>
        <taxon>Viridiplantae</taxon>
        <taxon>Streptophyta</taxon>
        <taxon>Embryophyta</taxon>
        <taxon>Tracheophyta</taxon>
        <taxon>Spermatophyta</taxon>
        <taxon>Magnoliopsida</taxon>
        <taxon>eudicotyledons</taxon>
        <taxon>Gunneridae</taxon>
        <taxon>Pentapetalae</taxon>
        <taxon>asterids</taxon>
        <taxon>campanulids</taxon>
        <taxon>Asterales</taxon>
        <taxon>Asteraceae</taxon>
        <taxon>Asteroideae</taxon>
        <taxon>Heliantheae alliance</taxon>
        <taxon>Heliantheae</taxon>
        <taxon>Ambrosia</taxon>
    </lineage>
</organism>